<evidence type="ECO:0000259" key="8">
    <source>
        <dbReference type="Pfam" id="PF06808"/>
    </source>
</evidence>
<dbReference type="InterPro" id="IPR004681">
    <property type="entry name" value="TRAP_DctM"/>
</dbReference>
<sequence>MLALIVSVLLIGLMIFGVPVAASMGITSLGIFAALGQGQYLAVMPQRIYVGATSITMLAIPFFILAGNLMNTGGITDRIFNFARACCGHWPGGLGQVNILSSVIFSGMSGSAVADAAGLGAIEMKAMGDAGFDKRFAAGITAASSTIGPVIPPSIPFVVYASIVGASVGKLFMAGFIPGLLMAAAMSVAVFITSKRKHYPVEAKMPWKTRLVYFWKAIPSLMTVVLIIGGIWGGFFTATEAAVIASFYALILGTLVYKEIKLADLKKVLTNSMLQSCMTLFIIAVANFLAYFLTHQRIPNMIITGLTTLTTNPTILILIIIFILLVLGCFVEGVAVILITTPIFMPVITSIGMDPVQFGVIMILASMIGLLTPPVGMSLYAVSSISGVSVIELSKEVLPYVLGIFLVLLAIAFWPPLSMTLPNLLA</sequence>
<dbReference type="STRING" id="158189.SpiBuddy_2527"/>
<evidence type="ECO:0000256" key="2">
    <source>
        <dbReference type="ARBA" id="ARBA00022475"/>
    </source>
</evidence>
<dbReference type="Pfam" id="PF06808">
    <property type="entry name" value="DctM"/>
    <property type="match status" value="1"/>
</dbReference>
<dbReference type="PIRSF" id="PIRSF006066">
    <property type="entry name" value="HI0050"/>
    <property type="match status" value="1"/>
</dbReference>
<proteinExistence type="predicted"/>
<evidence type="ECO:0000313" key="10">
    <source>
        <dbReference type="Proteomes" id="UP000008466"/>
    </source>
</evidence>
<feature type="transmembrane region" description="Helical" evidence="7">
    <location>
        <begin position="48"/>
        <end position="70"/>
    </location>
</feature>
<keyword evidence="4 7" id="KW-0812">Transmembrane</keyword>
<comment type="subcellular location">
    <subcellularLocation>
        <location evidence="1">Cell inner membrane</location>
        <topology evidence="1">Multi-pass membrane protein</topology>
    </subcellularLocation>
</comment>
<feature type="transmembrane region" description="Helical" evidence="7">
    <location>
        <begin position="241"/>
        <end position="260"/>
    </location>
</feature>
<dbReference type="GO" id="GO:0005886">
    <property type="term" value="C:plasma membrane"/>
    <property type="evidence" value="ECO:0007669"/>
    <property type="project" value="UniProtKB-SubCell"/>
</dbReference>
<keyword evidence="6 7" id="KW-0472">Membrane</keyword>
<evidence type="ECO:0000256" key="1">
    <source>
        <dbReference type="ARBA" id="ARBA00004429"/>
    </source>
</evidence>
<evidence type="ECO:0000256" key="5">
    <source>
        <dbReference type="ARBA" id="ARBA00022989"/>
    </source>
</evidence>
<dbReference type="HOGENOM" id="CLU_019824_4_1_12"/>
<dbReference type="InterPro" id="IPR010656">
    <property type="entry name" value="DctM"/>
</dbReference>
<dbReference type="PANTHER" id="PTHR33362">
    <property type="entry name" value="SIALIC ACID TRAP TRANSPORTER PERMEASE PROTEIN SIAT-RELATED"/>
    <property type="match status" value="1"/>
</dbReference>
<reference evidence="10" key="1">
    <citation type="submission" date="2011-02" db="EMBL/GenBank/DDBJ databases">
        <title>Complete sequence of Spirochaeta sp. Buddy.</title>
        <authorList>
            <person name="Lucas S."/>
            <person name="Copeland A."/>
            <person name="Lapidus A."/>
            <person name="Cheng J.-F."/>
            <person name="Goodwin L."/>
            <person name="Pitluck S."/>
            <person name="Zeytun A."/>
            <person name="Detter J.C."/>
            <person name="Han C."/>
            <person name="Tapia R."/>
            <person name="Land M."/>
            <person name="Hauser L."/>
            <person name="Kyrpides N."/>
            <person name="Ivanova N."/>
            <person name="Mikhailova N."/>
            <person name="Pagani I."/>
            <person name="Ritalahti K.M."/>
            <person name="Loeffler F.E."/>
            <person name="Woyke T."/>
        </authorList>
    </citation>
    <scope>NUCLEOTIDE SEQUENCE [LARGE SCALE GENOMIC DNA]</scope>
    <source>
        <strain evidence="10">ATCC BAA-1886 / DSM 22777 / Buddy</strain>
    </source>
</reference>
<dbReference type="OrthoDB" id="9785600at2"/>
<feature type="transmembrane region" description="Helical" evidence="7">
    <location>
        <begin position="356"/>
        <end position="377"/>
    </location>
</feature>
<evidence type="ECO:0000256" key="3">
    <source>
        <dbReference type="ARBA" id="ARBA00022519"/>
    </source>
</evidence>
<dbReference type="Proteomes" id="UP000008466">
    <property type="component" value="Chromosome"/>
</dbReference>
<keyword evidence="10" id="KW-1185">Reference proteome</keyword>
<dbReference type="GO" id="GO:0022857">
    <property type="term" value="F:transmembrane transporter activity"/>
    <property type="evidence" value="ECO:0007669"/>
    <property type="project" value="TreeGrafter"/>
</dbReference>
<feature type="transmembrane region" description="Helical" evidence="7">
    <location>
        <begin position="213"/>
        <end position="235"/>
    </location>
</feature>
<gene>
    <name evidence="9" type="ordered locus">SpiBuddy_2527</name>
</gene>
<evidence type="ECO:0000256" key="6">
    <source>
        <dbReference type="ARBA" id="ARBA00023136"/>
    </source>
</evidence>
<protein>
    <submittedName>
        <fullName evidence="9">TRAP dicarboxylate transporter, DctM subunit</fullName>
    </submittedName>
</protein>
<feature type="domain" description="TRAP C4-dicarboxylate transport system permease DctM subunit" evidence="8">
    <location>
        <begin position="8"/>
        <end position="416"/>
    </location>
</feature>
<name>F0RSD8_SPHGB</name>
<keyword evidence="3" id="KW-0997">Cell inner membrane</keyword>
<dbReference type="EMBL" id="CP002541">
    <property type="protein sequence ID" value="ADY14338.1"/>
    <property type="molecule type" value="Genomic_DNA"/>
</dbReference>
<dbReference type="eggNOG" id="COG1593">
    <property type="taxonomic scope" value="Bacteria"/>
</dbReference>
<dbReference type="PANTHER" id="PTHR33362:SF3">
    <property type="entry name" value="SIALIC ACID TRAP TRANSPORTER PERMEASE PROTEIN SIAT"/>
    <property type="match status" value="1"/>
</dbReference>
<dbReference type="KEGG" id="sbu:SpiBuddy_2527"/>
<feature type="transmembrane region" description="Helical" evidence="7">
    <location>
        <begin position="397"/>
        <end position="417"/>
    </location>
</feature>
<organism evidence="9 10">
    <name type="scientific">Sphaerochaeta globosa (strain ATCC BAA-1886 / DSM 22777 / Buddy)</name>
    <name type="common">Spirochaeta sp. (strain Buddy)</name>
    <dbReference type="NCBI Taxonomy" id="158189"/>
    <lineage>
        <taxon>Bacteria</taxon>
        <taxon>Pseudomonadati</taxon>
        <taxon>Spirochaetota</taxon>
        <taxon>Spirochaetia</taxon>
        <taxon>Spirochaetales</taxon>
        <taxon>Sphaerochaetaceae</taxon>
        <taxon>Sphaerochaeta</taxon>
    </lineage>
</organism>
<evidence type="ECO:0000313" key="9">
    <source>
        <dbReference type="EMBL" id="ADY14338.1"/>
    </source>
</evidence>
<dbReference type="AlphaFoldDB" id="F0RSD8"/>
<dbReference type="NCBIfam" id="TIGR00786">
    <property type="entry name" value="dctM"/>
    <property type="match status" value="1"/>
</dbReference>
<dbReference type="RefSeq" id="WP_013608183.1">
    <property type="nucleotide sequence ID" value="NC_015152.1"/>
</dbReference>
<accession>F0RSD8</accession>
<keyword evidence="2" id="KW-1003">Cell membrane</keyword>
<feature type="transmembrane region" description="Helical" evidence="7">
    <location>
        <begin position="6"/>
        <end position="36"/>
    </location>
</feature>
<feature type="transmembrane region" description="Helical" evidence="7">
    <location>
        <begin position="272"/>
        <end position="294"/>
    </location>
</feature>
<keyword evidence="5 7" id="KW-1133">Transmembrane helix</keyword>
<feature type="transmembrane region" description="Helical" evidence="7">
    <location>
        <begin position="314"/>
        <end position="344"/>
    </location>
</feature>
<feature type="transmembrane region" description="Helical" evidence="7">
    <location>
        <begin position="136"/>
        <end position="159"/>
    </location>
</feature>
<evidence type="ECO:0000256" key="4">
    <source>
        <dbReference type="ARBA" id="ARBA00022692"/>
    </source>
</evidence>
<feature type="transmembrane region" description="Helical" evidence="7">
    <location>
        <begin position="171"/>
        <end position="192"/>
    </location>
</feature>
<evidence type="ECO:0000256" key="7">
    <source>
        <dbReference type="SAM" id="Phobius"/>
    </source>
</evidence>